<dbReference type="OrthoDB" id="20872at2759"/>
<evidence type="ECO:0000313" key="4">
    <source>
        <dbReference type="Proteomes" id="UP001150941"/>
    </source>
</evidence>
<evidence type="ECO:0000259" key="2">
    <source>
        <dbReference type="Pfam" id="PF24476"/>
    </source>
</evidence>
<dbReference type="InterPro" id="IPR056002">
    <property type="entry name" value="DUF7580"/>
</dbReference>
<dbReference type="SUPFAM" id="SSF53167">
    <property type="entry name" value="Purine and uridine phosphorylases"/>
    <property type="match status" value="1"/>
</dbReference>
<evidence type="ECO:0008006" key="5">
    <source>
        <dbReference type="Google" id="ProtNLM"/>
    </source>
</evidence>
<dbReference type="PANTHER" id="PTHR46082:SF6">
    <property type="entry name" value="AAA+ ATPASE DOMAIN-CONTAINING PROTEIN-RELATED"/>
    <property type="match status" value="1"/>
</dbReference>
<dbReference type="EMBL" id="JAPQKS010000006">
    <property type="protein sequence ID" value="KAJ5224112.1"/>
    <property type="molecule type" value="Genomic_DNA"/>
</dbReference>
<dbReference type="Gene3D" id="3.40.50.1580">
    <property type="entry name" value="Nucleoside phosphorylase domain"/>
    <property type="match status" value="1"/>
</dbReference>
<sequence>MVSNPPKSRNEFDVAVICALPFEADTVDALFDYRWDEESDRYGKAPGDRNTYRTGLIGSHNVVLVCMPGIGRGHAAGVAANLRSSFQNIRLALMVGVCGGVPNGAEKGIFLGDIIISDEIVVYDFGRQYPAGFRRKEGITESTLNPEVRTFLQRLKSPSGHKALLKRARHHLTKLQQTGHVSVPVLKQDRLFPANYHHKHQNHAKCKRCRKNENCQKAQESTCVELGCDQKAISRSRLLLDVNDVNDIHFGRIASGDTVMKSGTERNRVALADNIIAFEMEGAGIYTNLPCLVVKGVCDYADSHKDKEWQLYAARTAASCMKSALEQWPKIDRSDEGPKTYTGPLLEASHGIEPSAEPQSQSICLDEGSHSQNIHPDPVTGTDQLFQILPEVELAFKETLACFKRKSIRKFLPRDFGLKQYVRNQQIIYLDCLRSLTSQDRTYEGNDQASQATRRDVILSIKEKLEEISDLAKCLPVSTKATLDSTNATDVLKESVEDLESRVQVLLSLMTQAEEPSSFINDTVTANHARNREFKHFQVIQKAAYSLYDALGTACNKHTTHDVHLSLQPSFERSSSQVQFNVAFLQKSASAMQEIWIKVESTIKSADTDSPSISTVTSRRLPSFKRPTQYPEASSSSEVRKRVCFEERIGPDNPGQCILNDRLQESRIYTYSGTFVSWLKEFYTGRPAKALVWLSSIDPMQCMSQYRRIQLAKYLATAVLCYHATPWLNTAWRSDDVRFLGGPESLLQKASCTLPYMVTSVQASSQSSSPSHPSELHYIVRNRVLFGLGVMFLELAYQTPLQKLRLPIDLERGQTPELAEYFTARRVVDQSASMMGGRFKRMIKKCLYCDFGHDSDFTSPALQQAFYNDIIGGLEDLEEKFRELQLDE</sequence>
<dbReference type="AlphaFoldDB" id="A0A9W9NQ54"/>
<dbReference type="Pfam" id="PF24476">
    <property type="entry name" value="DUF7580"/>
    <property type="match status" value="1"/>
</dbReference>
<dbReference type="InterPro" id="IPR053137">
    <property type="entry name" value="NLR-like"/>
</dbReference>
<reference evidence="3" key="1">
    <citation type="submission" date="2022-11" db="EMBL/GenBank/DDBJ databases">
        <authorList>
            <person name="Petersen C."/>
        </authorList>
    </citation>
    <scope>NUCLEOTIDE SEQUENCE</scope>
    <source>
        <strain evidence="3">IBT 19713</strain>
    </source>
</reference>
<dbReference type="InterPro" id="IPR000845">
    <property type="entry name" value="Nucleoside_phosphorylase_d"/>
</dbReference>
<evidence type="ECO:0000259" key="1">
    <source>
        <dbReference type="Pfam" id="PF01048"/>
    </source>
</evidence>
<feature type="domain" description="Nucleoside phosphorylase" evidence="1">
    <location>
        <begin position="14"/>
        <end position="173"/>
    </location>
</feature>
<dbReference type="Proteomes" id="UP001150941">
    <property type="component" value="Unassembled WGS sequence"/>
</dbReference>
<organism evidence="3 4">
    <name type="scientific">Penicillium chermesinum</name>
    <dbReference type="NCBI Taxonomy" id="63820"/>
    <lineage>
        <taxon>Eukaryota</taxon>
        <taxon>Fungi</taxon>
        <taxon>Dikarya</taxon>
        <taxon>Ascomycota</taxon>
        <taxon>Pezizomycotina</taxon>
        <taxon>Eurotiomycetes</taxon>
        <taxon>Eurotiomycetidae</taxon>
        <taxon>Eurotiales</taxon>
        <taxon>Aspergillaceae</taxon>
        <taxon>Penicillium</taxon>
    </lineage>
</organism>
<dbReference type="InterPro" id="IPR035994">
    <property type="entry name" value="Nucleoside_phosphorylase_sf"/>
</dbReference>
<dbReference type="GO" id="GO:0009116">
    <property type="term" value="P:nucleoside metabolic process"/>
    <property type="evidence" value="ECO:0007669"/>
    <property type="project" value="InterPro"/>
</dbReference>
<dbReference type="Pfam" id="PF01048">
    <property type="entry name" value="PNP_UDP_1"/>
    <property type="match status" value="1"/>
</dbReference>
<name>A0A9W9NQ54_9EURO</name>
<protein>
    <recommendedName>
        <fullName evidence="5">Nucleoside phosphorylase domain-containing protein</fullName>
    </recommendedName>
</protein>
<reference evidence="3" key="2">
    <citation type="journal article" date="2023" name="IMA Fungus">
        <title>Comparative genomic study of the Penicillium genus elucidates a diverse pangenome and 15 lateral gene transfer events.</title>
        <authorList>
            <person name="Petersen C."/>
            <person name="Sorensen T."/>
            <person name="Nielsen M.R."/>
            <person name="Sondergaard T.E."/>
            <person name="Sorensen J.L."/>
            <person name="Fitzpatrick D.A."/>
            <person name="Frisvad J.C."/>
            <person name="Nielsen K.L."/>
        </authorList>
    </citation>
    <scope>NUCLEOTIDE SEQUENCE</scope>
    <source>
        <strain evidence="3">IBT 19713</strain>
    </source>
</reference>
<evidence type="ECO:0000313" key="3">
    <source>
        <dbReference type="EMBL" id="KAJ5224112.1"/>
    </source>
</evidence>
<proteinExistence type="predicted"/>
<gene>
    <name evidence="3" type="ORF">N7468_008654</name>
</gene>
<dbReference type="GeneID" id="83205253"/>
<accession>A0A9W9NQ54</accession>
<keyword evidence="4" id="KW-1185">Reference proteome</keyword>
<comment type="caution">
    <text evidence="3">The sequence shown here is derived from an EMBL/GenBank/DDBJ whole genome shotgun (WGS) entry which is preliminary data.</text>
</comment>
<feature type="domain" description="DUF7580" evidence="2">
    <location>
        <begin position="538"/>
        <end position="876"/>
    </location>
</feature>
<dbReference type="RefSeq" id="XP_058328295.1">
    <property type="nucleotide sequence ID" value="XM_058477950.1"/>
</dbReference>
<dbReference type="GO" id="GO:0003824">
    <property type="term" value="F:catalytic activity"/>
    <property type="evidence" value="ECO:0007669"/>
    <property type="project" value="InterPro"/>
</dbReference>
<dbReference type="PANTHER" id="PTHR46082">
    <property type="entry name" value="ATP/GTP-BINDING PROTEIN-RELATED"/>
    <property type="match status" value="1"/>
</dbReference>